<accession>A0A8J8FDQ9</accession>
<evidence type="ECO:0000313" key="2">
    <source>
        <dbReference type="Proteomes" id="UP000598971"/>
    </source>
</evidence>
<dbReference type="SUPFAM" id="SSF69279">
    <property type="entry name" value="Phage tail proteins"/>
    <property type="match status" value="1"/>
</dbReference>
<dbReference type="EMBL" id="WHPF01000002">
    <property type="protein sequence ID" value="NNV54524.1"/>
    <property type="molecule type" value="Genomic_DNA"/>
</dbReference>
<proteinExistence type="predicted"/>
<name>A0A8J8FDQ9_9BACT</name>
<dbReference type="Proteomes" id="UP000598971">
    <property type="component" value="Unassembled WGS sequence"/>
</dbReference>
<dbReference type="RefSeq" id="WP_171606441.1">
    <property type="nucleotide sequence ID" value="NZ_WHPF01000002.1"/>
</dbReference>
<dbReference type="AlphaFoldDB" id="A0A8J8FDQ9"/>
<sequence length="335" mass="37750">MFKVDTYIQIGDYEFEYCVDVDIVNTIDSLTDTCSITIPRKLNWNGANIALGDDPIIKRKDKVVVMAGYDGNLTTEFIGYIKDIKPGVPVKIECEDSMLLLKTDVVTKSYRSATLKQVLTDILPTDMKFVGADIVLGPYRFTNVSAAKVLEDLRQRFGIYSYFRLITDNGITSSVLYSGLAYWTDHVSQAVFEFGYDIINPEDLVYKREEDILLKVKAVGIMPDNTRIEVEVGDSNGEERSVNYYNVDKATLKLRAEQDLARFKYTGYRGSITTLGEPSIQKGDRVQLIGNKYYPDGNYLVKKITKQIGVTRGIKQIIEPESIVNTKRDNTNTGA</sequence>
<keyword evidence="2" id="KW-1185">Reference proteome</keyword>
<organism evidence="1 2">
    <name type="scientific">Limnovirga soli</name>
    <dbReference type="NCBI Taxonomy" id="2656915"/>
    <lineage>
        <taxon>Bacteria</taxon>
        <taxon>Pseudomonadati</taxon>
        <taxon>Bacteroidota</taxon>
        <taxon>Chitinophagia</taxon>
        <taxon>Chitinophagales</taxon>
        <taxon>Chitinophagaceae</taxon>
        <taxon>Limnovirga</taxon>
    </lineage>
</organism>
<protein>
    <recommendedName>
        <fullName evidence="3">Phage protein D</fullName>
    </recommendedName>
</protein>
<gene>
    <name evidence="1" type="ORF">GD597_03560</name>
</gene>
<reference evidence="1" key="1">
    <citation type="submission" date="2019-10" db="EMBL/GenBank/DDBJ databases">
        <title>Draft genome sequence of Panacibacter sp. KCS-6.</title>
        <authorList>
            <person name="Yim K.J."/>
        </authorList>
    </citation>
    <scope>NUCLEOTIDE SEQUENCE</scope>
    <source>
        <strain evidence="1">KCS-6</strain>
    </source>
</reference>
<comment type="caution">
    <text evidence="1">The sequence shown here is derived from an EMBL/GenBank/DDBJ whole genome shotgun (WGS) entry which is preliminary data.</text>
</comment>
<evidence type="ECO:0008006" key="3">
    <source>
        <dbReference type="Google" id="ProtNLM"/>
    </source>
</evidence>
<evidence type="ECO:0000313" key="1">
    <source>
        <dbReference type="EMBL" id="NNV54524.1"/>
    </source>
</evidence>